<reference evidence="2 3" key="1">
    <citation type="submission" date="2023-05" db="EMBL/GenBank/DDBJ databases">
        <title>Draft genome sequence of Streptomyces sp. B-S-A12 isolated from a cave soil in Thailand.</title>
        <authorList>
            <person name="Chamroensaksri N."/>
            <person name="Muangham S."/>
        </authorList>
    </citation>
    <scope>NUCLEOTIDE SEQUENCE [LARGE SCALE GENOMIC DNA]</scope>
    <source>
        <strain evidence="2 3">B-S-A12</strain>
    </source>
</reference>
<evidence type="ECO:0000256" key="1">
    <source>
        <dbReference type="SAM" id="MobiDB-lite"/>
    </source>
</evidence>
<organism evidence="2 3">
    <name type="scientific">Streptomyces luteolus</name>
    <dbReference type="NCBI Taxonomy" id="3043615"/>
    <lineage>
        <taxon>Bacteria</taxon>
        <taxon>Bacillati</taxon>
        <taxon>Actinomycetota</taxon>
        <taxon>Actinomycetes</taxon>
        <taxon>Kitasatosporales</taxon>
        <taxon>Streptomycetaceae</taxon>
        <taxon>Streptomyces</taxon>
    </lineage>
</organism>
<name>A0ABT6SVL0_9ACTN</name>
<sequence length="361" mass="38763">MNVHLQEEPVISAIRKTLIATGCAAAVLTSATACDPVENASAAHQVDEAVEQLGEQRSLTVEFGLDADAATLEKLIQDSEDRQDPQEQEGEGAESGGGDGPPPGFGAFLSKARVQMSLQSEKPLADAEEKDFTGTSMRITGADGTLLEYRALGEDMYYRADLAAFGKLADTPMPSAADLPEEAGALRSALQGKWVKVDPKMLPGPARDEPAIDEKTQAKLLKGIRRVLAREVRFKEHGDSDGTSRITAKANARSLLTRLADKLEPMAGDLPPGTELPTAEDFKSVPKKQVKVDFVLKDGKLRKITFDLAQLADKSDGLEKGTKLPLTMKFGKAPKIERPAEATELTMSDLMFIAGSQSAMR</sequence>
<gene>
    <name evidence="2" type="ORF">QIT00_13865</name>
</gene>
<keyword evidence="3" id="KW-1185">Reference proteome</keyword>
<dbReference type="EMBL" id="JASCIS010000012">
    <property type="protein sequence ID" value="MDI3419632.1"/>
    <property type="molecule type" value="Genomic_DNA"/>
</dbReference>
<accession>A0ABT6SVL0</accession>
<evidence type="ECO:0000313" key="2">
    <source>
        <dbReference type="EMBL" id="MDI3419632.1"/>
    </source>
</evidence>
<dbReference type="Proteomes" id="UP001237105">
    <property type="component" value="Unassembled WGS sequence"/>
</dbReference>
<dbReference type="RefSeq" id="WP_282535545.1">
    <property type="nucleotide sequence ID" value="NZ_JASCIS010000012.1"/>
</dbReference>
<proteinExistence type="predicted"/>
<evidence type="ECO:0008006" key="4">
    <source>
        <dbReference type="Google" id="ProtNLM"/>
    </source>
</evidence>
<comment type="caution">
    <text evidence="2">The sequence shown here is derived from an EMBL/GenBank/DDBJ whole genome shotgun (WGS) entry which is preliminary data.</text>
</comment>
<protein>
    <recommendedName>
        <fullName evidence="4">Lipoprotein</fullName>
    </recommendedName>
</protein>
<evidence type="ECO:0000313" key="3">
    <source>
        <dbReference type="Proteomes" id="UP001237105"/>
    </source>
</evidence>
<feature type="region of interest" description="Disordered" evidence="1">
    <location>
        <begin position="77"/>
        <end position="108"/>
    </location>
</feature>